<dbReference type="AlphaFoldDB" id="A0A1X7M4D1"/>
<dbReference type="OrthoDB" id="9816422at2"/>
<keyword evidence="2" id="KW-1185">Reference proteome</keyword>
<dbReference type="PANTHER" id="PTHR30121:SF12">
    <property type="entry name" value="TYPE IV SECRETION SYSTEM PROTEIN CAGE"/>
    <property type="match status" value="1"/>
</dbReference>
<organism evidence="1 2">
    <name type="scientific">Paraburkholderia susongensis</name>
    <dbReference type="NCBI Taxonomy" id="1515439"/>
    <lineage>
        <taxon>Bacteria</taxon>
        <taxon>Pseudomonadati</taxon>
        <taxon>Pseudomonadota</taxon>
        <taxon>Betaproteobacteria</taxon>
        <taxon>Burkholderiales</taxon>
        <taxon>Burkholderiaceae</taxon>
        <taxon>Paraburkholderia</taxon>
    </lineage>
</organism>
<dbReference type="PANTHER" id="PTHR30121">
    <property type="entry name" value="UNCHARACTERIZED PROTEIN YJGR-RELATED"/>
    <property type="match status" value="1"/>
</dbReference>
<dbReference type="InterPro" id="IPR027417">
    <property type="entry name" value="P-loop_NTPase"/>
</dbReference>
<dbReference type="InterPro" id="IPR051162">
    <property type="entry name" value="T4SS_component"/>
</dbReference>
<name>A0A1X7M4D1_9BURK</name>
<dbReference type="STRING" id="1515439.SAMN06265784_11930"/>
<dbReference type="Proteomes" id="UP000193228">
    <property type="component" value="Unassembled WGS sequence"/>
</dbReference>
<evidence type="ECO:0000313" key="1">
    <source>
        <dbReference type="EMBL" id="SMG61048.1"/>
    </source>
</evidence>
<gene>
    <name evidence="1" type="ORF">SAMN06265784_11930</name>
</gene>
<sequence>MLKSLTTLSPFDAESLARVAQRTDGDRRSTAEMVPWLFRFSESLIINKDSSVMATWEFSGPDADALSTGHVLELMENLVTSLRDIARRPVTIWWTVHRRRSARYLSVPMPDPVSQRVDDAQRDTFERGANYANRHFVTFALAPEVGIDRFAGKVTHGMTHDRLSIVQAMVQAVRGTFSDQYLFAYTASELAAVVETFENILSGFAAGNPRLACHRLQGDALGAFMHACCSPPSDHLAAVPIPDIPALDLAMCDTEVRPGHDYLHLYSHGRQRFAIAAGIPARRDFWPDSVLPTSLDGLLKVPGELTVSHCFRLTTPTAAMRFIDSVRRYHEGRRLDTRSLLAATLRGGDTSGARQNQSRSTAADDANRRIGKVEMTEEMYGYYNLSVLSFSPVFETTPFDDGITVEAAWAQTVTTHRAVEEALRAAHFTPVRETLHAFSAFATSIPGMWRECARWSFIDTATLARLLPLRGVSDGHRINAHLTKETGTLCPALAAFPTEFGTPYWFTAFLADVGHMLVCGRTGFGKTIFMLLCATLFRKYPNAWLYGFDKDLSMRIPTILQGGRYLQFDHGAAGTSSDERAQMNPLVLLADLRHREFLVEWIVMLVQQRGTYRVTAGDRRELETALAATRSRADRRLWRLRTVHASLPAGLLADELALWVGSAVHAHYFDNVSDGFDHSSNSGQWVSMATDRILASPAIARPFLSYVTYRIQDSLEQRRATDVIGPTLVMLPEIWNLLDDDAFAAQIGNWIVTMRKKLGCVWMDAQSPEQVSTSKIWPQIRDNVLVRVFVPVENFTPSAKAAYQRDFGLSDGQIRAIQQLVAKRDYFISEQGGASRRISVPLDPMSIAILRSEMSAQLMFDRYLHAGRPDWREHYIEEAMGQASTGATSASGQEVHHA</sequence>
<dbReference type="EMBL" id="FXAT01000019">
    <property type="protein sequence ID" value="SMG61048.1"/>
    <property type="molecule type" value="Genomic_DNA"/>
</dbReference>
<accession>A0A1X7M4D1</accession>
<protein>
    <submittedName>
        <fullName evidence="1">Type IV secretion system protein VirB4</fullName>
    </submittedName>
</protein>
<dbReference type="Gene3D" id="3.40.50.300">
    <property type="entry name" value="P-loop containing nucleotide triphosphate hydrolases"/>
    <property type="match status" value="1"/>
</dbReference>
<evidence type="ECO:0000313" key="2">
    <source>
        <dbReference type="Proteomes" id="UP000193228"/>
    </source>
</evidence>
<proteinExistence type="predicted"/>
<reference evidence="2" key="1">
    <citation type="submission" date="2017-04" db="EMBL/GenBank/DDBJ databases">
        <authorList>
            <person name="Varghese N."/>
            <person name="Submissions S."/>
        </authorList>
    </citation>
    <scope>NUCLEOTIDE SEQUENCE [LARGE SCALE GENOMIC DNA]</scope>
    <source>
        <strain evidence="2">LMG 29540</strain>
    </source>
</reference>
<dbReference type="SUPFAM" id="SSF52540">
    <property type="entry name" value="P-loop containing nucleoside triphosphate hydrolases"/>
    <property type="match status" value="1"/>
</dbReference>